<dbReference type="EMBL" id="KQ434786">
    <property type="protein sequence ID" value="KZC05114.1"/>
    <property type="molecule type" value="Genomic_DNA"/>
</dbReference>
<keyword evidence="2" id="KW-1185">Reference proteome</keyword>
<dbReference type="Proteomes" id="UP000076502">
    <property type="component" value="Unassembled WGS sequence"/>
</dbReference>
<accession>A0A154P192</accession>
<protein>
    <submittedName>
        <fullName evidence="1">Uncharacterized protein</fullName>
    </submittedName>
</protein>
<evidence type="ECO:0000313" key="2">
    <source>
        <dbReference type="Proteomes" id="UP000076502"/>
    </source>
</evidence>
<sequence>MEENRIVQKDRTEYVDRRSNDIDYDDPIAMLRKEIQDWKINEILTSRTEERLTGTPSEQRTFSYVASGETTKRLRTQRSPCNPLKSVRTYIDCSAVT</sequence>
<name>A0A154P192_DUFNO</name>
<organism evidence="1 2">
    <name type="scientific">Dufourea novaeangliae</name>
    <name type="common">Sweat bee</name>
    <dbReference type="NCBI Taxonomy" id="178035"/>
    <lineage>
        <taxon>Eukaryota</taxon>
        <taxon>Metazoa</taxon>
        <taxon>Ecdysozoa</taxon>
        <taxon>Arthropoda</taxon>
        <taxon>Hexapoda</taxon>
        <taxon>Insecta</taxon>
        <taxon>Pterygota</taxon>
        <taxon>Neoptera</taxon>
        <taxon>Endopterygota</taxon>
        <taxon>Hymenoptera</taxon>
        <taxon>Apocrita</taxon>
        <taxon>Aculeata</taxon>
        <taxon>Apoidea</taxon>
        <taxon>Anthophila</taxon>
        <taxon>Halictidae</taxon>
        <taxon>Rophitinae</taxon>
        <taxon>Dufourea</taxon>
    </lineage>
</organism>
<reference evidence="1 2" key="1">
    <citation type="submission" date="2015-07" db="EMBL/GenBank/DDBJ databases">
        <title>The genome of Dufourea novaeangliae.</title>
        <authorList>
            <person name="Pan H."/>
            <person name="Kapheim K."/>
        </authorList>
    </citation>
    <scope>NUCLEOTIDE SEQUENCE [LARGE SCALE GENOMIC DNA]</scope>
    <source>
        <strain evidence="1">0120121106</strain>
        <tissue evidence="1">Whole body</tissue>
    </source>
</reference>
<proteinExistence type="predicted"/>
<evidence type="ECO:0000313" key="1">
    <source>
        <dbReference type="EMBL" id="KZC05114.1"/>
    </source>
</evidence>
<dbReference type="AlphaFoldDB" id="A0A154P192"/>
<gene>
    <name evidence="1" type="ORF">WN55_08721</name>
</gene>